<evidence type="ECO:0000313" key="2">
    <source>
        <dbReference type="Proteomes" id="UP000003843"/>
    </source>
</evidence>
<sequence>MLLVLIAGKIINGEQSLISIQYKFDFLQIDFHQIVINMNRYLHHLLSLLRLISIILIR</sequence>
<evidence type="ECO:0000313" key="1">
    <source>
        <dbReference type="EMBL" id="EEZ74938.1"/>
    </source>
</evidence>
<dbReference type="EMBL" id="ACEQ02000026">
    <property type="protein sequence ID" value="EEZ74938.1"/>
    <property type="molecule type" value="Genomic_DNA"/>
</dbReference>
<reference evidence="1 2" key="1">
    <citation type="submission" date="2009-10" db="EMBL/GenBank/DDBJ databases">
        <authorList>
            <person name="Weinstock G."/>
            <person name="Sodergren E."/>
            <person name="Clifton S."/>
            <person name="Fulton L."/>
            <person name="Fulton B."/>
            <person name="Courtney L."/>
            <person name="Fronick C."/>
            <person name="Harrison M."/>
            <person name="Strong C."/>
            <person name="Farmer C."/>
            <person name="Delahaunty K."/>
            <person name="Markovic C."/>
            <person name="Hall O."/>
            <person name="Minx P."/>
            <person name="Tomlinson C."/>
            <person name="Mitreva M."/>
            <person name="Nelson J."/>
            <person name="Hou S."/>
            <person name="Wollam A."/>
            <person name="Pepin K.H."/>
            <person name="Johnson M."/>
            <person name="Bhonagiri V."/>
            <person name="Nash W.E."/>
            <person name="Warren W."/>
            <person name="Chinwalla A."/>
            <person name="Mardis E.R."/>
            <person name="Wilson R.K."/>
        </authorList>
    </citation>
    <scope>NUCLEOTIDE SEQUENCE [LARGE SCALE GENOMIC DNA]</scope>
    <source>
        <strain evidence="1 2">ATCC 23970</strain>
    </source>
</reference>
<proteinExistence type="predicted"/>
<organism evidence="1 2">
    <name type="scientific">Neisseria lactamica ATCC 23970</name>
    <dbReference type="NCBI Taxonomy" id="546265"/>
    <lineage>
        <taxon>Bacteria</taxon>
        <taxon>Pseudomonadati</taxon>
        <taxon>Pseudomonadota</taxon>
        <taxon>Betaproteobacteria</taxon>
        <taxon>Neisseriales</taxon>
        <taxon>Neisseriaceae</taxon>
        <taxon>Neisseria</taxon>
    </lineage>
</organism>
<name>D0WBS6_NEILA</name>
<accession>D0WBS6</accession>
<gene>
    <name evidence="1" type="ORF">NEILACOT_05003</name>
</gene>
<dbReference type="AlphaFoldDB" id="D0WBS6"/>
<dbReference type="Proteomes" id="UP000003843">
    <property type="component" value="Unassembled WGS sequence"/>
</dbReference>
<comment type="caution">
    <text evidence="1">The sequence shown here is derived from an EMBL/GenBank/DDBJ whole genome shotgun (WGS) entry which is preliminary data.</text>
</comment>
<protein>
    <submittedName>
        <fullName evidence="1">Uncharacterized protein</fullName>
    </submittedName>
</protein>